<proteinExistence type="inferred from homology"/>
<evidence type="ECO:0000256" key="15">
    <source>
        <dbReference type="PIRSR" id="PIRSR601461-1"/>
    </source>
</evidence>
<evidence type="ECO:0000256" key="10">
    <source>
        <dbReference type="ARBA" id="ARBA00022801"/>
    </source>
</evidence>
<evidence type="ECO:0000256" key="7">
    <source>
        <dbReference type="ARBA" id="ARBA00022692"/>
    </source>
</evidence>
<keyword evidence="21" id="KW-1185">Reference proteome</keyword>
<dbReference type="InterPro" id="IPR033121">
    <property type="entry name" value="PEPTIDASE_A1"/>
</dbReference>
<feature type="transmembrane region" description="Helical" evidence="17">
    <location>
        <begin position="472"/>
        <end position="490"/>
    </location>
</feature>
<evidence type="ECO:0000256" key="2">
    <source>
        <dbReference type="ARBA" id="ARBA00004613"/>
    </source>
</evidence>
<feature type="transmembrane region" description="Helical" evidence="17">
    <location>
        <begin position="791"/>
        <end position="812"/>
    </location>
</feature>
<evidence type="ECO:0000256" key="6">
    <source>
        <dbReference type="ARBA" id="ARBA00022670"/>
    </source>
</evidence>
<dbReference type="Pfam" id="PF00026">
    <property type="entry name" value="Asp"/>
    <property type="match status" value="1"/>
</dbReference>
<feature type="active site" evidence="15">
    <location>
        <position position="65"/>
    </location>
</feature>
<evidence type="ECO:0000256" key="18">
    <source>
        <dbReference type="SAM" id="SignalP"/>
    </source>
</evidence>
<keyword evidence="12 17" id="KW-0472">Membrane</keyword>
<dbReference type="Gene3D" id="2.40.70.10">
    <property type="entry name" value="Acid Proteases"/>
    <property type="match status" value="2"/>
</dbReference>
<dbReference type="GO" id="GO:0005576">
    <property type="term" value="C:extracellular region"/>
    <property type="evidence" value="ECO:0007669"/>
    <property type="project" value="UniProtKB-SubCell"/>
</dbReference>
<evidence type="ECO:0000256" key="1">
    <source>
        <dbReference type="ARBA" id="ARBA00004141"/>
    </source>
</evidence>
<evidence type="ECO:0000259" key="19">
    <source>
        <dbReference type="PROSITE" id="PS51767"/>
    </source>
</evidence>
<dbReference type="InterPro" id="IPR021109">
    <property type="entry name" value="Peptidase_aspartic_dom_sf"/>
</dbReference>
<dbReference type="SUPFAM" id="SSF50630">
    <property type="entry name" value="Acid proteases"/>
    <property type="match status" value="1"/>
</dbReference>
<dbReference type="InterPro" id="IPR034164">
    <property type="entry name" value="Pepsin-like_dom"/>
</dbReference>
<keyword evidence="11 17" id="KW-1133">Transmembrane helix</keyword>
<keyword evidence="8 18" id="KW-0732">Signal</keyword>
<comment type="similarity">
    <text evidence="4">Belongs to the unc-93 family.</text>
</comment>
<dbReference type="CDD" id="cd05471">
    <property type="entry name" value="pepsin_like"/>
    <property type="match status" value="1"/>
</dbReference>
<feature type="chain" id="PRO_5042093502" description="Peptidase A1 domain-containing protein" evidence="18">
    <location>
        <begin position="18"/>
        <end position="844"/>
    </location>
</feature>
<evidence type="ECO:0000256" key="17">
    <source>
        <dbReference type="SAM" id="Phobius"/>
    </source>
</evidence>
<dbReference type="InterPro" id="IPR010291">
    <property type="entry name" value="Ion_channel_UNC-93"/>
</dbReference>
<feature type="transmembrane region" description="Helical" evidence="17">
    <location>
        <begin position="567"/>
        <end position="586"/>
    </location>
</feature>
<keyword evidence="13" id="KW-1015">Disulfide bond</keyword>
<feature type="transmembrane region" description="Helical" evidence="17">
    <location>
        <begin position="654"/>
        <end position="679"/>
    </location>
</feature>
<comment type="similarity">
    <text evidence="3 16">Belongs to the peptidase A1 family.</text>
</comment>
<dbReference type="EMBL" id="CP092624">
    <property type="protein sequence ID" value="UMM38210.1"/>
    <property type="molecule type" value="Genomic_DNA"/>
</dbReference>
<sequence length="844" mass="93394">MNHIPILLLLFLSSCSAGVFQLQTLKSPSFRSKLISEGKYAHFLANQQLATGSQPAPQAATVILDTGSSNLWVIDADCIECEGFAYTRHPFNTNKSSTFENEARKFSIQYSSGAVWGFIGRDTITIGGNLKIWFQEFGVADKIADVFQYQPIDGILGLAWPALAVDQLTPPMQNLLPQLDSKLFSVYLERKVIPAHGAPGGLITFGTIDTVNCAAEADWVPLTALSYWQFAIDGFSMGSFTQVKKAQAISDTGTSWLGVPTSVLSQIVKQTKAVYDTINQLYIVPCSTTYFHPDLIFTIGTKKFIVKSVEFVLDVELGRGNCALEIFGMSNGGFGPSWIFGDVFIREYCNIYDIEHARIGFAKARQEKAMKQRNFEILCAAMLGFGQLCIMVGYDSESFILESVIHSIHERDPEKVSQYAGYYCQAVIFCAYMTGCLFAPSILHVTTPKILLIFSAISYTLFPFGFLFFNTYFYFFTAILLGVGTSFYYLGMGSYLSEHSTRETIESNVSISWSVGCCCLMLGAGILAGITSLSVPEPTTVIQNSTFSADKVQIQHERRYSENEIRLLSAAFSGMSAIAIVTFAMMPSKSVENSLESTEKKFGFMESLKMTLSTVISPKLVQLLPLTILGGFNVSFWLAIFPTAMNFTKSNSNLIYIPAIYSLGAGLGEVLMGILISTLSKRIKGFGLKPTMLIGTISVIIYCSLVFISTPFEAPMRPTSEKSIWIGQSYPLIFLIAIFCGISDCCINGVRSVICALVLPQRRAQSFAVTRMYHAAACMTCFFFSPIVPLYTYTCLLPILSIFSTFLFFRVVDKTHSMERKITQQVMEEEKIQTFKNQNIVTVA</sequence>
<evidence type="ECO:0000256" key="3">
    <source>
        <dbReference type="ARBA" id="ARBA00007447"/>
    </source>
</evidence>
<feature type="transmembrane region" description="Helical" evidence="17">
    <location>
        <begin position="420"/>
        <end position="443"/>
    </location>
</feature>
<keyword evidence="5" id="KW-0964">Secreted</keyword>
<organism evidence="20 21">
    <name type="scientific">Caenorhabditis briggsae</name>
    <dbReference type="NCBI Taxonomy" id="6238"/>
    <lineage>
        <taxon>Eukaryota</taxon>
        <taxon>Metazoa</taxon>
        <taxon>Ecdysozoa</taxon>
        <taxon>Nematoda</taxon>
        <taxon>Chromadorea</taxon>
        <taxon>Rhabditida</taxon>
        <taxon>Rhabditina</taxon>
        <taxon>Rhabditomorpha</taxon>
        <taxon>Rhabditoidea</taxon>
        <taxon>Rhabditidae</taxon>
        <taxon>Peloderinae</taxon>
        <taxon>Caenorhabditis</taxon>
    </lineage>
</organism>
<evidence type="ECO:0000256" key="16">
    <source>
        <dbReference type="RuleBase" id="RU000454"/>
    </source>
</evidence>
<evidence type="ECO:0000256" key="14">
    <source>
        <dbReference type="ARBA" id="ARBA00023180"/>
    </source>
</evidence>
<dbReference type="SUPFAM" id="SSF103473">
    <property type="entry name" value="MFS general substrate transporter"/>
    <property type="match status" value="1"/>
</dbReference>
<feature type="signal peptide" evidence="18">
    <location>
        <begin position="1"/>
        <end position="17"/>
    </location>
</feature>
<keyword evidence="7 17" id="KW-0812">Transmembrane</keyword>
<reference evidence="20 21" key="1">
    <citation type="submission" date="2022-04" db="EMBL/GenBank/DDBJ databases">
        <title>Chromosome-level reference genomes for two strains of Caenorhabditis briggsae: an improved platform for comparative genomics.</title>
        <authorList>
            <person name="Stevens L."/>
            <person name="Andersen E."/>
        </authorList>
    </citation>
    <scope>NUCLEOTIDE SEQUENCE [LARGE SCALE GENOMIC DNA]</scope>
    <source>
        <strain evidence="20">VX34</strain>
        <tissue evidence="20">Whole-organism</tissue>
    </source>
</reference>
<name>A0AAE9F463_CAEBR</name>
<dbReference type="PRINTS" id="PR00792">
    <property type="entry name" value="PEPSIN"/>
</dbReference>
<feature type="transmembrane region" description="Helical" evidence="17">
    <location>
        <begin position="620"/>
        <end position="642"/>
    </location>
</feature>
<dbReference type="InterPro" id="IPR001461">
    <property type="entry name" value="Aspartic_peptidase_A1"/>
</dbReference>
<feature type="transmembrane region" description="Helical" evidence="17">
    <location>
        <begin position="732"/>
        <end position="759"/>
    </location>
</feature>
<dbReference type="Gene3D" id="1.20.1250.20">
    <property type="entry name" value="MFS general substrate transporter like domains"/>
    <property type="match status" value="1"/>
</dbReference>
<dbReference type="AlphaFoldDB" id="A0AAE9F463"/>
<evidence type="ECO:0000256" key="9">
    <source>
        <dbReference type="ARBA" id="ARBA00022750"/>
    </source>
</evidence>
<evidence type="ECO:0000313" key="20">
    <source>
        <dbReference type="EMBL" id="UMM38210.1"/>
    </source>
</evidence>
<dbReference type="PROSITE" id="PS51767">
    <property type="entry name" value="PEPTIDASE_A1"/>
    <property type="match status" value="1"/>
</dbReference>
<evidence type="ECO:0000256" key="13">
    <source>
        <dbReference type="ARBA" id="ARBA00023157"/>
    </source>
</evidence>
<feature type="domain" description="Peptidase A1" evidence="19">
    <location>
        <begin position="43"/>
        <end position="362"/>
    </location>
</feature>
<dbReference type="FunFam" id="2.40.70.10:FF:000052">
    <property type="entry name" value="ASpartyl Protease"/>
    <property type="match status" value="1"/>
</dbReference>
<evidence type="ECO:0000256" key="12">
    <source>
        <dbReference type="ARBA" id="ARBA00023136"/>
    </source>
</evidence>
<dbReference type="FunFam" id="2.40.70.10:FF:000008">
    <property type="entry name" value="Cathepsin D"/>
    <property type="match status" value="1"/>
</dbReference>
<dbReference type="GO" id="GO:0006508">
    <property type="term" value="P:proteolysis"/>
    <property type="evidence" value="ECO:0007669"/>
    <property type="project" value="UniProtKB-KW"/>
</dbReference>
<feature type="transmembrane region" description="Helical" evidence="17">
    <location>
        <begin position="450"/>
        <end position="466"/>
    </location>
</feature>
<evidence type="ECO:0000256" key="8">
    <source>
        <dbReference type="ARBA" id="ARBA00022729"/>
    </source>
</evidence>
<keyword evidence="6 16" id="KW-0645">Protease</keyword>
<comment type="subcellular location">
    <subcellularLocation>
        <location evidence="1">Membrane</location>
        <topology evidence="1">Multi-pass membrane protein</topology>
    </subcellularLocation>
    <subcellularLocation>
        <location evidence="2">Secreted</location>
    </subcellularLocation>
</comment>
<evidence type="ECO:0000256" key="5">
    <source>
        <dbReference type="ARBA" id="ARBA00022525"/>
    </source>
</evidence>
<feature type="active site" evidence="15">
    <location>
        <position position="251"/>
    </location>
</feature>
<dbReference type="Proteomes" id="UP000829354">
    <property type="component" value="Chromosome V"/>
</dbReference>
<dbReference type="InterPro" id="IPR036259">
    <property type="entry name" value="MFS_trans_sf"/>
</dbReference>
<dbReference type="InterPro" id="IPR001969">
    <property type="entry name" value="Aspartic_peptidase_AS"/>
</dbReference>
<dbReference type="Pfam" id="PF05978">
    <property type="entry name" value="UNC-93"/>
    <property type="match status" value="1"/>
</dbReference>
<dbReference type="PROSITE" id="PS00141">
    <property type="entry name" value="ASP_PROTEASE"/>
    <property type="match status" value="1"/>
</dbReference>
<feature type="transmembrane region" description="Helical" evidence="17">
    <location>
        <begin position="511"/>
        <end position="530"/>
    </location>
</feature>
<gene>
    <name evidence="20" type="ORF">L5515_009721</name>
</gene>
<accession>A0AAE9F463</accession>
<feature type="transmembrane region" description="Helical" evidence="17">
    <location>
        <begin position="691"/>
        <end position="712"/>
    </location>
</feature>
<keyword evidence="14" id="KW-0325">Glycoprotein</keyword>
<dbReference type="GO" id="GO:0004190">
    <property type="term" value="F:aspartic-type endopeptidase activity"/>
    <property type="evidence" value="ECO:0007669"/>
    <property type="project" value="UniProtKB-KW"/>
</dbReference>
<dbReference type="GO" id="GO:0016020">
    <property type="term" value="C:membrane"/>
    <property type="evidence" value="ECO:0007669"/>
    <property type="project" value="UniProtKB-SubCell"/>
</dbReference>
<keyword evidence="9 16" id="KW-0064">Aspartyl protease</keyword>
<evidence type="ECO:0000256" key="11">
    <source>
        <dbReference type="ARBA" id="ARBA00022989"/>
    </source>
</evidence>
<evidence type="ECO:0000313" key="21">
    <source>
        <dbReference type="Proteomes" id="UP000829354"/>
    </source>
</evidence>
<dbReference type="PANTHER" id="PTHR23294:SF10">
    <property type="entry name" value="UNC93-LIKE PROTEIN MFSD11"/>
    <property type="match status" value="1"/>
</dbReference>
<protein>
    <recommendedName>
        <fullName evidence="19">Peptidase A1 domain-containing protein</fullName>
    </recommendedName>
</protein>
<dbReference type="InterPro" id="IPR051617">
    <property type="entry name" value="UNC-93-like_regulator"/>
</dbReference>
<evidence type="ECO:0000256" key="4">
    <source>
        <dbReference type="ARBA" id="ARBA00009172"/>
    </source>
</evidence>
<dbReference type="PANTHER" id="PTHR23294">
    <property type="entry name" value="ET TRANSLATION PRODUCT-RELATED"/>
    <property type="match status" value="1"/>
</dbReference>
<feature type="transmembrane region" description="Helical" evidence="17">
    <location>
        <begin position="766"/>
        <end position="785"/>
    </location>
</feature>
<keyword evidence="10 16" id="KW-0378">Hydrolase</keyword>